<proteinExistence type="predicted"/>
<keyword evidence="3" id="KW-1185">Reference proteome</keyword>
<feature type="region of interest" description="Disordered" evidence="1">
    <location>
        <begin position="44"/>
        <end position="206"/>
    </location>
</feature>
<protein>
    <submittedName>
        <fullName evidence="2">Uncharacterized protein</fullName>
    </submittedName>
</protein>
<reference evidence="2 3" key="1">
    <citation type="submission" date="2018-06" db="EMBL/GenBank/DDBJ databases">
        <title>A transcriptomic atlas of mushroom development highlights an independent origin of complex multicellularity.</title>
        <authorList>
            <consortium name="DOE Joint Genome Institute"/>
            <person name="Krizsan K."/>
            <person name="Almasi E."/>
            <person name="Merenyi Z."/>
            <person name="Sahu N."/>
            <person name="Viragh M."/>
            <person name="Koszo T."/>
            <person name="Mondo S."/>
            <person name="Kiss B."/>
            <person name="Balint B."/>
            <person name="Kues U."/>
            <person name="Barry K."/>
            <person name="Hegedus J.C."/>
            <person name="Henrissat B."/>
            <person name="Johnson J."/>
            <person name="Lipzen A."/>
            <person name="Ohm R."/>
            <person name="Nagy I."/>
            <person name="Pangilinan J."/>
            <person name="Yan J."/>
            <person name="Xiong Y."/>
            <person name="Grigoriev I.V."/>
            <person name="Hibbett D.S."/>
            <person name="Nagy L.G."/>
        </authorList>
    </citation>
    <scope>NUCLEOTIDE SEQUENCE [LARGE SCALE GENOMIC DNA]</scope>
    <source>
        <strain evidence="2 3">SZMC22713</strain>
    </source>
</reference>
<dbReference type="VEuPathDB" id="FungiDB:BD410DRAFT_182733"/>
<organism evidence="2 3">
    <name type="scientific">Rickenella mellea</name>
    <dbReference type="NCBI Taxonomy" id="50990"/>
    <lineage>
        <taxon>Eukaryota</taxon>
        <taxon>Fungi</taxon>
        <taxon>Dikarya</taxon>
        <taxon>Basidiomycota</taxon>
        <taxon>Agaricomycotina</taxon>
        <taxon>Agaricomycetes</taxon>
        <taxon>Hymenochaetales</taxon>
        <taxon>Rickenellaceae</taxon>
        <taxon>Rickenella</taxon>
    </lineage>
</organism>
<evidence type="ECO:0000256" key="1">
    <source>
        <dbReference type="SAM" id="MobiDB-lite"/>
    </source>
</evidence>
<feature type="compositionally biased region" description="Polar residues" evidence="1">
    <location>
        <begin position="154"/>
        <end position="165"/>
    </location>
</feature>
<accession>A0A4Y7Q5H6</accession>
<gene>
    <name evidence="2" type="ORF">BD410DRAFT_182733</name>
</gene>
<name>A0A4Y7Q5H6_9AGAM</name>
<dbReference type="Proteomes" id="UP000294933">
    <property type="component" value="Unassembled WGS sequence"/>
</dbReference>
<feature type="compositionally biased region" description="Pro residues" evidence="1">
    <location>
        <begin position="126"/>
        <end position="137"/>
    </location>
</feature>
<evidence type="ECO:0000313" key="2">
    <source>
        <dbReference type="EMBL" id="TDL22913.1"/>
    </source>
</evidence>
<dbReference type="AlphaFoldDB" id="A0A4Y7Q5H6"/>
<evidence type="ECO:0000313" key="3">
    <source>
        <dbReference type="Proteomes" id="UP000294933"/>
    </source>
</evidence>
<sequence>MQAISESPCHSTILECDEPDSAVTECPGEVFSQQDDSNLEAHLRWSDGAHVPHVSGPGPLPGPSNSTDGSGSRPMYFTPDELESDDVPSEALRIPLPPGTGSTIDGHRDGTNSTPHIPLQHSELPPSTPTPTTPRPMTPRTFTTNRDSHPRTPSDMTVTDFSDTGVSDMGHSVLSEEVGADGDSHDDGDGDGSSSIADGREEGASLLKPHLPSLRISPFELEFDDDASAIRG</sequence>
<dbReference type="EMBL" id="ML170172">
    <property type="protein sequence ID" value="TDL22913.1"/>
    <property type="molecule type" value="Genomic_DNA"/>
</dbReference>